<dbReference type="RefSeq" id="WP_190701843.1">
    <property type="nucleotide sequence ID" value="NZ_JAMPKX010000003.1"/>
</dbReference>
<dbReference type="Pfam" id="PF02021">
    <property type="entry name" value="UPF0102"/>
    <property type="match status" value="1"/>
</dbReference>
<comment type="similarity">
    <text evidence="1 2">Belongs to the UPF0102 family.</text>
</comment>
<dbReference type="InterPro" id="IPR003509">
    <property type="entry name" value="UPF0102_YraN-like"/>
</dbReference>
<evidence type="ECO:0000256" key="2">
    <source>
        <dbReference type="HAMAP-Rule" id="MF_00048"/>
    </source>
</evidence>
<comment type="caution">
    <text evidence="3">The sequence shown here is derived from an EMBL/GenBank/DDBJ whole genome shotgun (WGS) entry which is preliminary data.</text>
</comment>
<dbReference type="Proteomes" id="UP001482513">
    <property type="component" value="Unassembled WGS sequence"/>
</dbReference>
<evidence type="ECO:0000313" key="4">
    <source>
        <dbReference type="Proteomes" id="UP001482513"/>
    </source>
</evidence>
<gene>
    <name evidence="3" type="ORF">NC992_10430</name>
</gene>
<dbReference type="InterPro" id="IPR011335">
    <property type="entry name" value="Restrct_endonuc-II-like"/>
</dbReference>
<dbReference type="NCBIfam" id="TIGR00252">
    <property type="entry name" value="YraN family protein"/>
    <property type="match status" value="1"/>
</dbReference>
<dbReference type="InterPro" id="IPR011856">
    <property type="entry name" value="tRNA_endonuc-like_dom_sf"/>
</dbReference>
<dbReference type="PANTHER" id="PTHR34039:SF1">
    <property type="entry name" value="UPF0102 PROTEIN YRAN"/>
    <property type="match status" value="1"/>
</dbReference>
<evidence type="ECO:0000313" key="3">
    <source>
        <dbReference type="EMBL" id="MEP0947288.1"/>
    </source>
</evidence>
<dbReference type="PANTHER" id="PTHR34039">
    <property type="entry name" value="UPF0102 PROTEIN YRAN"/>
    <property type="match status" value="1"/>
</dbReference>
<dbReference type="Gene3D" id="3.40.1350.10">
    <property type="match status" value="1"/>
</dbReference>
<name>A0ABV0K3I3_9CYAN</name>
<keyword evidence="4" id="KW-1185">Reference proteome</keyword>
<proteinExistence type="inferred from homology"/>
<evidence type="ECO:0000256" key="1">
    <source>
        <dbReference type="ARBA" id="ARBA00006738"/>
    </source>
</evidence>
<accession>A0ABV0K3I3</accession>
<sequence>MTAELTKTELGTLGETLVANWLTTQGWRQCDRQWHCPWGELDLVMAWGSANPSGQLTFVEVKTRSQGNWDAYGLMAITRSKQAKLWRAAQLYLLKHPQWAEATCRFDVALVACRRGQQPPTNPAKHLSVDDVRYLTLQDYIENAFDVPSC</sequence>
<dbReference type="SUPFAM" id="SSF52980">
    <property type="entry name" value="Restriction endonuclease-like"/>
    <property type="match status" value="1"/>
</dbReference>
<reference evidence="3 4" key="1">
    <citation type="submission" date="2022-04" db="EMBL/GenBank/DDBJ databases">
        <title>Positive selection, recombination, and allopatry shape intraspecific diversity of widespread and dominant cyanobacteria.</title>
        <authorList>
            <person name="Wei J."/>
            <person name="Shu W."/>
            <person name="Hu C."/>
        </authorList>
    </citation>
    <scope>NUCLEOTIDE SEQUENCE [LARGE SCALE GENOMIC DNA]</scope>
    <source>
        <strain evidence="3 4">DQ-A4</strain>
    </source>
</reference>
<organism evidence="3 4">
    <name type="scientific">Leptolyngbya subtilissima DQ-A4</name>
    <dbReference type="NCBI Taxonomy" id="2933933"/>
    <lineage>
        <taxon>Bacteria</taxon>
        <taxon>Bacillati</taxon>
        <taxon>Cyanobacteriota</taxon>
        <taxon>Cyanophyceae</taxon>
        <taxon>Leptolyngbyales</taxon>
        <taxon>Leptolyngbyaceae</taxon>
        <taxon>Leptolyngbya group</taxon>
        <taxon>Leptolyngbya</taxon>
    </lineage>
</organism>
<dbReference type="HAMAP" id="MF_00048">
    <property type="entry name" value="UPF0102"/>
    <property type="match status" value="1"/>
</dbReference>
<protein>
    <recommendedName>
        <fullName evidence="2">UPF0102 protein NC992_10430</fullName>
    </recommendedName>
</protein>
<dbReference type="EMBL" id="JAMPKX010000003">
    <property type="protein sequence ID" value="MEP0947288.1"/>
    <property type="molecule type" value="Genomic_DNA"/>
</dbReference>